<evidence type="ECO:0000256" key="6">
    <source>
        <dbReference type="ARBA" id="ARBA00023136"/>
    </source>
</evidence>
<dbReference type="Gene3D" id="1.20.1250.20">
    <property type="entry name" value="MFS general substrate transporter like domains"/>
    <property type="match status" value="1"/>
</dbReference>
<feature type="transmembrane region" description="Helical" evidence="7">
    <location>
        <begin position="83"/>
        <end position="101"/>
    </location>
</feature>
<keyword evidence="3" id="KW-1003">Cell membrane</keyword>
<evidence type="ECO:0000256" key="5">
    <source>
        <dbReference type="ARBA" id="ARBA00022989"/>
    </source>
</evidence>
<sequence length="424" mass="44780">MTREPAASAAFRPPRLARILVGGSGVMSLANGVTIPFLAIYLRNELGLSVSTVGLVIGSSVLFGISGGFLGGALSDIVGRRRVLLSCLLVVIGSFVGFYFARDAVTAFAFNASMAFATSAFSPVAKVLISDLLPVALRVKWFSYQYLAINAGYAVGPLIGVALGFTGARISFPAAAVVYLVYLAVLWTATRQLPRPSTEDSGLTTLGRSTGAIVRGLGESARAVMSDRRLLLLLIGAILLETVHSRISVLLAQNFVIDFADSARVLAAVMTTNAVAVIVLQLFAAGYVQRYNPLNAITLGGILTFVGMAGFAISEQMWHYIVAMVVFTVAETLIVPSEFALVDRIAPEERRGAYFGAQTFAQVGGFTGPFLGSLVLASFGGPVMFLAIGSLALVSVVLYLLVGRRIPDLSRHDTLPEAETEKAS</sequence>
<gene>
    <name evidence="9" type="ORF">RM555_16385</name>
</gene>
<dbReference type="Pfam" id="PF07690">
    <property type="entry name" value="MFS_1"/>
    <property type="match status" value="1"/>
</dbReference>
<feature type="transmembrane region" description="Helical" evidence="7">
    <location>
        <begin position="383"/>
        <end position="402"/>
    </location>
</feature>
<dbReference type="PROSITE" id="PS50850">
    <property type="entry name" value="MFS"/>
    <property type="match status" value="1"/>
</dbReference>
<proteinExistence type="predicted"/>
<dbReference type="InterPro" id="IPR036259">
    <property type="entry name" value="MFS_trans_sf"/>
</dbReference>
<dbReference type="InterPro" id="IPR020846">
    <property type="entry name" value="MFS_dom"/>
</dbReference>
<feature type="transmembrane region" description="Helical" evidence="7">
    <location>
        <begin position="48"/>
        <end position="71"/>
    </location>
</feature>
<accession>A0ABU2WZV9</accession>
<evidence type="ECO:0000256" key="1">
    <source>
        <dbReference type="ARBA" id="ARBA00004651"/>
    </source>
</evidence>
<feature type="transmembrane region" description="Helical" evidence="7">
    <location>
        <begin position="320"/>
        <end position="341"/>
    </location>
</feature>
<name>A0ABU2WZV9_9ACTN</name>
<reference evidence="9" key="1">
    <citation type="submission" date="2023-09" db="EMBL/GenBank/DDBJ databases">
        <title>30 novel species of actinomycetes from the DSMZ collection.</title>
        <authorList>
            <person name="Nouioui I."/>
        </authorList>
    </citation>
    <scope>NUCLEOTIDE SEQUENCE</scope>
    <source>
        <strain evidence="9">DSM 115977</strain>
    </source>
</reference>
<keyword evidence="4 7" id="KW-0812">Transmembrane</keyword>
<feature type="domain" description="Major facilitator superfamily (MFS) profile" evidence="8">
    <location>
        <begin position="16"/>
        <end position="407"/>
    </location>
</feature>
<dbReference type="InterPro" id="IPR011701">
    <property type="entry name" value="MFS"/>
</dbReference>
<evidence type="ECO:0000256" key="4">
    <source>
        <dbReference type="ARBA" id="ARBA00022692"/>
    </source>
</evidence>
<organism evidence="9 10">
    <name type="scientific">Micromonospora reichwaldensis</name>
    <dbReference type="NCBI Taxonomy" id="3075516"/>
    <lineage>
        <taxon>Bacteria</taxon>
        <taxon>Bacillati</taxon>
        <taxon>Actinomycetota</taxon>
        <taxon>Actinomycetes</taxon>
        <taxon>Micromonosporales</taxon>
        <taxon>Micromonosporaceae</taxon>
        <taxon>Micromonospora</taxon>
    </lineage>
</organism>
<feature type="transmembrane region" description="Helical" evidence="7">
    <location>
        <begin position="170"/>
        <end position="189"/>
    </location>
</feature>
<dbReference type="Proteomes" id="UP001180973">
    <property type="component" value="Unassembled WGS sequence"/>
</dbReference>
<dbReference type="PANTHER" id="PTHR23517:SF2">
    <property type="entry name" value="MULTIDRUG RESISTANCE PROTEIN MDTH"/>
    <property type="match status" value="1"/>
</dbReference>
<evidence type="ECO:0000313" key="10">
    <source>
        <dbReference type="Proteomes" id="UP001180973"/>
    </source>
</evidence>
<dbReference type="EMBL" id="JAVRFL010000017">
    <property type="protein sequence ID" value="MDT0530572.1"/>
    <property type="molecule type" value="Genomic_DNA"/>
</dbReference>
<evidence type="ECO:0000256" key="3">
    <source>
        <dbReference type="ARBA" id="ARBA00022475"/>
    </source>
</evidence>
<comment type="subcellular location">
    <subcellularLocation>
        <location evidence="1">Cell membrane</location>
        <topology evidence="1">Multi-pass membrane protein</topology>
    </subcellularLocation>
</comment>
<dbReference type="SUPFAM" id="SSF103473">
    <property type="entry name" value="MFS general substrate transporter"/>
    <property type="match status" value="1"/>
</dbReference>
<comment type="caution">
    <text evidence="9">The sequence shown here is derived from an EMBL/GenBank/DDBJ whole genome shotgun (WGS) entry which is preliminary data.</text>
</comment>
<feature type="transmembrane region" description="Helical" evidence="7">
    <location>
        <begin position="230"/>
        <end position="253"/>
    </location>
</feature>
<evidence type="ECO:0000259" key="8">
    <source>
        <dbReference type="PROSITE" id="PS50850"/>
    </source>
</evidence>
<evidence type="ECO:0000256" key="7">
    <source>
        <dbReference type="SAM" id="Phobius"/>
    </source>
</evidence>
<keyword evidence="2" id="KW-0813">Transport</keyword>
<evidence type="ECO:0000256" key="2">
    <source>
        <dbReference type="ARBA" id="ARBA00022448"/>
    </source>
</evidence>
<dbReference type="InterPro" id="IPR005829">
    <property type="entry name" value="Sugar_transporter_CS"/>
</dbReference>
<feature type="transmembrane region" description="Helical" evidence="7">
    <location>
        <begin position="265"/>
        <end position="287"/>
    </location>
</feature>
<feature type="transmembrane region" description="Helical" evidence="7">
    <location>
        <begin position="107"/>
        <end position="129"/>
    </location>
</feature>
<protein>
    <submittedName>
        <fullName evidence="9">MFS transporter</fullName>
    </submittedName>
</protein>
<keyword evidence="10" id="KW-1185">Reference proteome</keyword>
<dbReference type="PANTHER" id="PTHR23517">
    <property type="entry name" value="RESISTANCE PROTEIN MDTM, PUTATIVE-RELATED-RELATED"/>
    <property type="match status" value="1"/>
</dbReference>
<dbReference type="PROSITE" id="PS00216">
    <property type="entry name" value="SUGAR_TRANSPORT_1"/>
    <property type="match status" value="1"/>
</dbReference>
<feature type="transmembrane region" description="Helical" evidence="7">
    <location>
        <begin position="141"/>
        <end position="164"/>
    </location>
</feature>
<keyword evidence="5 7" id="KW-1133">Transmembrane helix</keyword>
<feature type="transmembrane region" description="Helical" evidence="7">
    <location>
        <begin position="20"/>
        <end position="42"/>
    </location>
</feature>
<dbReference type="InterPro" id="IPR050171">
    <property type="entry name" value="MFS_Transporters"/>
</dbReference>
<keyword evidence="6 7" id="KW-0472">Membrane</keyword>
<feature type="transmembrane region" description="Helical" evidence="7">
    <location>
        <begin position="294"/>
        <end position="314"/>
    </location>
</feature>
<dbReference type="RefSeq" id="WP_311412557.1">
    <property type="nucleotide sequence ID" value="NZ_JAVRFL010000017.1"/>
</dbReference>
<evidence type="ECO:0000313" key="9">
    <source>
        <dbReference type="EMBL" id="MDT0530572.1"/>
    </source>
</evidence>
<feature type="transmembrane region" description="Helical" evidence="7">
    <location>
        <begin position="353"/>
        <end position="377"/>
    </location>
</feature>